<proteinExistence type="predicted"/>
<dbReference type="EMBL" id="FN654294">
    <property type="protein sequence ID" value="CBY31148.1"/>
    <property type="molecule type" value="Genomic_DNA"/>
</dbReference>
<dbReference type="Pfam" id="PF13499">
    <property type="entry name" value="EF-hand_7"/>
    <property type="match status" value="1"/>
</dbReference>
<dbReference type="InterPro" id="IPR050145">
    <property type="entry name" value="Centrin_CML-like"/>
</dbReference>
<keyword evidence="2" id="KW-0106">Calcium</keyword>
<dbReference type="SUPFAM" id="SSF47473">
    <property type="entry name" value="EF-hand"/>
    <property type="match status" value="1"/>
</dbReference>
<dbReference type="FunFam" id="1.10.238.10:FF:000003">
    <property type="entry name" value="Calmodulin A"/>
    <property type="match status" value="1"/>
</dbReference>
<evidence type="ECO:0000256" key="1">
    <source>
        <dbReference type="ARBA" id="ARBA00022737"/>
    </source>
</evidence>
<evidence type="ECO:0000313" key="4">
    <source>
        <dbReference type="EMBL" id="CBY20215.1"/>
    </source>
</evidence>
<dbReference type="PROSITE" id="PS00018">
    <property type="entry name" value="EF_HAND_1"/>
    <property type="match status" value="2"/>
</dbReference>
<dbReference type="PANTHER" id="PTHR23050">
    <property type="entry name" value="CALCIUM BINDING PROTEIN"/>
    <property type="match status" value="1"/>
</dbReference>
<evidence type="ECO:0000313" key="6">
    <source>
        <dbReference type="Proteomes" id="UP000001307"/>
    </source>
</evidence>
<dbReference type="EMBL" id="FN653015">
    <property type="protein sequence ID" value="CBY20215.1"/>
    <property type="molecule type" value="Genomic_DNA"/>
</dbReference>
<evidence type="ECO:0000256" key="2">
    <source>
        <dbReference type="ARBA" id="ARBA00022837"/>
    </source>
</evidence>
<gene>
    <name evidence="4" type="ORF">GSOID_T00000200001</name>
    <name evidence="5" type="ORF">GSOID_T00019108001</name>
</gene>
<dbReference type="Pfam" id="PF13833">
    <property type="entry name" value="EF-hand_8"/>
    <property type="match status" value="1"/>
</dbReference>
<dbReference type="InterPro" id="IPR018247">
    <property type="entry name" value="EF_Hand_1_Ca_BS"/>
</dbReference>
<dbReference type="AlphaFoldDB" id="E4WR29"/>
<evidence type="ECO:0000259" key="3">
    <source>
        <dbReference type="PROSITE" id="PS50222"/>
    </source>
</evidence>
<feature type="domain" description="EF-hand" evidence="3">
    <location>
        <begin position="141"/>
        <end position="176"/>
    </location>
</feature>
<dbReference type="Gene3D" id="1.10.238.10">
    <property type="entry name" value="EF-hand"/>
    <property type="match status" value="2"/>
</dbReference>
<feature type="domain" description="EF-hand" evidence="3">
    <location>
        <begin position="105"/>
        <end position="140"/>
    </location>
</feature>
<accession>E4WR29</accession>
<dbReference type="SMART" id="SM00054">
    <property type="entry name" value="EFh"/>
    <property type="match status" value="3"/>
</dbReference>
<dbReference type="Proteomes" id="UP000001307">
    <property type="component" value="Unassembled WGS sequence"/>
</dbReference>
<dbReference type="OrthoDB" id="186625at2759"/>
<dbReference type="GO" id="GO:0005509">
    <property type="term" value="F:calcium ion binding"/>
    <property type="evidence" value="ECO:0007669"/>
    <property type="project" value="InterPro"/>
</dbReference>
<dbReference type="CDD" id="cd00051">
    <property type="entry name" value="EFh"/>
    <property type="match status" value="1"/>
</dbReference>
<reference evidence="4 6" key="1">
    <citation type="journal article" date="2010" name="Science">
        <title>Plasticity of animal genome architecture unmasked by rapid evolution of a pelagic tunicate.</title>
        <authorList>
            <person name="Denoeud F."/>
            <person name="Henriet S."/>
            <person name="Mungpakdee S."/>
            <person name="Aury J.M."/>
            <person name="Da Silva C."/>
            <person name="Brinkmann H."/>
            <person name="Mikhaleva J."/>
            <person name="Olsen L.C."/>
            <person name="Jubin C."/>
            <person name="Canestro C."/>
            <person name="Bouquet J.M."/>
            <person name="Danks G."/>
            <person name="Poulain J."/>
            <person name="Campsteijn C."/>
            <person name="Adamski M."/>
            <person name="Cross I."/>
            <person name="Yadetie F."/>
            <person name="Muffato M."/>
            <person name="Louis A."/>
            <person name="Butcher S."/>
            <person name="Tsagkogeorga G."/>
            <person name="Konrad A."/>
            <person name="Singh S."/>
            <person name="Jensen M.F."/>
            <person name="Cong E.H."/>
            <person name="Eikeseth-Otteraa H."/>
            <person name="Noel B."/>
            <person name="Anthouard V."/>
            <person name="Porcel B.M."/>
            <person name="Kachouri-Lafond R."/>
            <person name="Nishino A."/>
            <person name="Ugolini M."/>
            <person name="Chourrout P."/>
            <person name="Nishida H."/>
            <person name="Aasland R."/>
            <person name="Huzurbazar S."/>
            <person name="Westhof E."/>
            <person name="Delsuc F."/>
            <person name="Lehrach H."/>
            <person name="Reinhardt R."/>
            <person name="Weissenbach J."/>
            <person name="Roy S.W."/>
            <person name="Artiguenave F."/>
            <person name="Postlethwait J.H."/>
            <person name="Manak J.R."/>
            <person name="Thompson E.M."/>
            <person name="Jaillon O."/>
            <person name="Du Pasquier L."/>
            <person name="Boudinot P."/>
            <person name="Liberles D.A."/>
            <person name="Volff J.N."/>
            <person name="Philippe H."/>
            <person name="Lenhard B."/>
            <person name="Roest Crollius H."/>
            <person name="Wincker P."/>
            <person name="Chourrout D."/>
        </authorList>
    </citation>
    <scope>NUCLEOTIDE SEQUENCE [LARGE SCALE GENOMIC DNA]</scope>
</reference>
<name>E4WR29_OIKDI</name>
<evidence type="ECO:0000313" key="5">
    <source>
        <dbReference type="EMBL" id="CBY31148.1"/>
    </source>
</evidence>
<dbReference type="InterPro" id="IPR002048">
    <property type="entry name" value="EF_hand_dom"/>
</dbReference>
<organism evidence="4 6">
    <name type="scientific">Oikopleura dioica</name>
    <name type="common">Tunicate</name>
    <dbReference type="NCBI Taxonomy" id="34765"/>
    <lineage>
        <taxon>Eukaryota</taxon>
        <taxon>Metazoa</taxon>
        <taxon>Chordata</taxon>
        <taxon>Tunicata</taxon>
        <taxon>Appendicularia</taxon>
        <taxon>Copelata</taxon>
        <taxon>Oikopleuridae</taxon>
        <taxon>Oikopleura</taxon>
    </lineage>
</organism>
<keyword evidence="6" id="KW-1185">Reference proteome</keyword>
<dbReference type="Proteomes" id="UP000011014">
    <property type="component" value="Unassembled WGS sequence"/>
</dbReference>
<dbReference type="InterPro" id="IPR011992">
    <property type="entry name" value="EF-hand-dom_pair"/>
</dbReference>
<protein>
    <recommendedName>
        <fullName evidence="3">EF-hand domain-containing protein</fullName>
    </recommendedName>
</protein>
<keyword evidence="1" id="KW-0677">Repeat</keyword>
<dbReference type="PROSITE" id="PS50222">
    <property type="entry name" value="EF_HAND_2"/>
    <property type="match status" value="2"/>
</dbReference>
<sequence>MLPFRQFARSLRYATAGSKRMAFPLSPYERNMIVQALGTDERKAEFRKLDSEQGGNIDLQSLNKLFEQDLEAVEKFLEGIMNSVDLDNGGTLNFAEFLVLMVKQHGVNGVQRAFLSYDVDGSGSITRDELKEWMTRHGRFLTRRQVQMMVDAVDVNGDGEIDYGEFLMLVCRRVLRMKSIVVDVN</sequence>